<dbReference type="Proteomes" id="UP001595993">
    <property type="component" value="Unassembled WGS sequence"/>
</dbReference>
<keyword evidence="2" id="KW-1185">Reference proteome</keyword>
<dbReference type="EMBL" id="JBHSFE010000007">
    <property type="protein sequence ID" value="MFC4607481.1"/>
    <property type="molecule type" value="Genomic_DNA"/>
</dbReference>
<reference evidence="2" key="1">
    <citation type="journal article" date="2019" name="Int. J. Syst. Evol. Microbiol.">
        <title>The Global Catalogue of Microorganisms (GCM) 10K type strain sequencing project: providing services to taxonomists for standard genome sequencing and annotation.</title>
        <authorList>
            <consortium name="The Broad Institute Genomics Platform"/>
            <consortium name="The Broad Institute Genome Sequencing Center for Infectious Disease"/>
            <person name="Wu L."/>
            <person name="Ma J."/>
        </authorList>
    </citation>
    <scope>NUCLEOTIDE SEQUENCE [LARGE SCALE GENOMIC DNA]</scope>
    <source>
        <strain evidence="2">CGMCC 4.7139</strain>
    </source>
</reference>
<sequence length="112" mass="11261">MLSGNLVNGGSAISCPHGGRVVPASAPSAGVRIDGHQVPTAADVFVVSGCRHTIDGVPHPCATVRWTPHRDSVLIDGSPVLMDSTSALCFSAALVPQGPPVVAAATRGVSSR</sequence>
<accession>A0ABV9FZN2</accession>
<evidence type="ECO:0000313" key="1">
    <source>
        <dbReference type="EMBL" id="MFC4607481.1"/>
    </source>
</evidence>
<dbReference type="RefSeq" id="WP_308312858.1">
    <property type="nucleotide sequence ID" value="NZ_JBHSFE010000007.1"/>
</dbReference>
<name>A0ABV9FZN2_9ACTN</name>
<comment type="caution">
    <text evidence="1">The sequence shown here is derived from an EMBL/GenBank/DDBJ whole genome shotgun (WGS) entry which is preliminary data.</text>
</comment>
<gene>
    <name evidence="1" type="ORF">ACFO9E_06580</name>
</gene>
<organism evidence="1 2">
    <name type="scientific">Streptomyces maoxianensis</name>
    <dbReference type="NCBI Taxonomy" id="1459942"/>
    <lineage>
        <taxon>Bacteria</taxon>
        <taxon>Bacillati</taxon>
        <taxon>Actinomycetota</taxon>
        <taxon>Actinomycetes</taxon>
        <taxon>Kitasatosporales</taxon>
        <taxon>Streptomycetaceae</taxon>
        <taxon>Streptomyces</taxon>
    </lineage>
</organism>
<proteinExistence type="predicted"/>
<protein>
    <submittedName>
        <fullName evidence="1">Uncharacterized protein</fullName>
    </submittedName>
</protein>
<evidence type="ECO:0000313" key="2">
    <source>
        <dbReference type="Proteomes" id="UP001595993"/>
    </source>
</evidence>